<feature type="compositionally biased region" description="Low complexity" evidence="4">
    <location>
        <begin position="38"/>
        <end position="49"/>
    </location>
</feature>
<evidence type="ECO:0000313" key="7">
    <source>
        <dbReference type="Proteomes" id="UP000094385"/>
    </source>
</evidence>
<name>A0A1E3Q1A8_LIPST</name>
<organism evidence="6 7">
    <name type="scientific">Lipomyces starkeyi NRRL Y-11557</name>
    <dbReference type="NCBI Taxonomy" id="675824"/>
    <lineage>
        <taxon>Eukaryota</taxon>
        <taxon>Fungi</taxon>
        <taxon>Dikarya</taxon>
        <taxon>Ascomycota</taxon>
        <taxon>Saccharomycotina</taxon>
        <taxon>Lipomycetes</taxon>
        <taxon>Lipomycetales</taxon>
        <taxon>Lipomycetaceae</taxon>
        <taxon>Lipomyces</taxon>
    </lineage>
</organism>
<evidence type="ECO:0000256" key="3">
    <source>
        <dbReference type="ARBA" id="ARBA00023136"/>
    </source>
</evidence>
<dbReference type="Pfam" id="PF12734">
    <property type="entry name" value="CYSTM"/>
    <property type="match status" value="1"/>
</dbReference>
<accession>A0A1E3Q1A8</accession>
<evidence type="ECO:0000259" key="5">
    <source>
        <dbReference type="Pfam" id="PF12734"/>
    </source>
</evidence>
<feature type="compositionally biased region" description="Pro residues" evidence="4">
    <location>
        <begin position="73"/>
        <end position="87"/>
    </location>
</feature>
<feature type="domain" description="Cysteine-rich transmembrane" evidence="5">
    <location>
        <begin position="97"/>
        <end position="130"/>
    </location>
</feature>
<dbReference type="EMBL" id="KV454298">
    <property type="protein sequence ID" value="ODQ71338.1"/>
    <property type="molecule type" value="Genomic_DNA"/>
</dbReference>
<protein>
    <recommendedName>
        <fullName evidence="5">Cysteine-rich transmembrane domain-containing protein</fullName>
    </recommendedName>
</protein>
<evidence type="ECO:0000256" key="1">
    <source>
        <dbReference type="ARBA" id="ARBA00004370"/>
    </source>
</evidence>
<feature type="compositionally biased region" description="Pro residues" evidence="4">
    <location>
        <begin position="17"/>
        <end position="26"/>
    </location>
</feature>
<keyword evidence="7" id="KW-1185">Reference proteome</keyword>
<feature type="region of interest" description="Disordered" evidence="4">
    <location>
        <begin position="1"/>
        <end position="102"/>
    </location>
</feature>
<comment type="subcellular location">
    <subcellularLocation>
        <location evidence="1">Membrane</location>
    </subcellularLocation>
</comment>
<sequence length="130" mass="13895">MSAAEYHNQKSSYDNYAPPPGPPPGQGPSDRGFADNSYPQQPQQAYGGQYYQGGGYPQQGSPYTGQGQQGGYYPPPQQQGGYYPPPQQGGYPPQGGPVYVQQPQRKDDNMDCLMGCCAALCVCCALDALC</sequence>
<dbReference type="Proteomes" id="UP000094385">
    <property type="component" value="Unassembled WGS sequence"/>
</dbReference>
<feature type="compositionally biased region" description="Low complexity" evidence="4">
    <location>
        <begin position="88"/>
        <end position="102"/>
    </location>
</feature>
<dbReference type="AlphaFoldDB" id="A0A1E3Q1A8"/>
<proteinExistence type="inferred from homology"/>
<gene>
    <name evidence="6" type="ORF">LIPSTDRAFT_112828</name>
</gene>
<comment type="similarity">
    <text evidence="2">Belongs to the CYSTM1 family.</text>
</comment>
<evidence type="ECO:0000256" key="2">
    <source>
        <dbReference type="ARBA" id="ARBA00009444"/>
    </source>
</evidence>
<dbReference type="InterPro" id="IPR028144">
    <property type="entry name" value="CYSTM_dom"/>
</dbReference>
<keyword evidence="3" id="KW-0472">Membrane</keyword>
<evidence type="ECO:0000256" key="4">
    <source>
        <dbReference type="SAM" id="MobiDB-lite"/>
    </source>
</evidence>
<reference evidence="6 7" key="1">
    <citation type="journal article" date="2016" name="Proc. Natl. Acad. Sci. U.S.A.">
        <title>Comparative genomics of biotechnologically important yeasts.</title>
        <authorList>
            <person name="Riley R."/>
            <person name="Haridas S."/>
            <person name="Wolfe K.H."/>
            <person name="Lopes M.R."/>
            <person name="Hittinger C.T."/>
            <person name="Goeker M."/>
            <person name="Salamov A.A."/>
            <person name="Wisecaver J.H."/>
            <person name="Long T.M."/>
            <person name="Calvey C.H."/>
            <person name="Aerts A.L."/>
            <person name="Barry K.W."/>
            <person name="Choi C."/>
            <person name="Clum A."/>
            <person name="Coughlan A.Y."/>
            <person name="Deshpande S."/>
            <person name="Douglass A.P."/>
            <person name="Hanson S.J."/>
            <person name="Klenk H.-P."/>
            <person name="LaButti K.M."/>
            <person name="Lapidus A."/>
            <person name="Lindquist E.A."/>
            <person name="Lipzen A.M."/>
            <person name="Meier-Kolthoff J.P."/>
            <person name="Ohm R.A."/>
            <person name="Otillar R.P."/>
            <person name="Pangilinan J.L."/>
            <person name="Peng Y."/>
            <person name="Rokas A."/>
            <person name="Rosa C.A."/>
            <person name="Scheuner C."/>
            <person name="Sibirny A.A."/>
            <person name="Slot J.C."/>
            <person name="Stielow J.B."/>
            <person name="Sun H."/>
            <person name="Kurtzman C.P."/>
            <person name="Blackwell M."/>
            <person name="Grigoriev I.V."/>
            <person name="Jeffries T.W."/>
        </authorList>
    </citation>
    <scope>NUCLEOTIDE SEQUENCE [LARGE SCALE GENOMIC DNA]</scope>
    <source>
        <strain evidence="6 7">NRRL Y-11557</strain>
    </source>
</reference>
<evidence type="ECO:0000313" key="6">
    <source>
        <dbReference type="EMBL" id="ODQ71338.1"/>
    </source>
</evidence>